<reference evidence="1 2" key="1">
    <citation type="submission" date="2016-10" db="EMBL/GenBank/DDBJ databases">
        <authorList>
            <person name="de Groot N.N."/>
        </authorList>
    </citation>
    <scope>NUCLEOTIDE SEQUENCE [LARGE SCALE GENOMIC DNA]</scope>
    <source>
        <strain evidence="1 2">CGMCC 1.8894</strain>
    </source>
</reference>
<gene>
    <name evidence="1" type="ORF">SAMN04488238_1581</name>
</gene>
<dbReference type="Proteomes" id="UP000198539">
    <property type="component" value="Unassembled WGS sequence"/>
</dbReference>
<dbReference type="STRING" id="564137.SAMN04488238_1581"/>
<sequence>MSSKLRSVRAVVNFDGTITMITGIWGETITAADLPGRIEFYEKLAARSHPRTGESRYWASTYEPKVAALRRAQKIHDKMFSTEREDA</sequence>
<dbReference type="EMBL" id="FNOM01000058">
    <property type="protein sequence ID" value="SDX96973.1"/>
    <property type="molecule type" value="Genomic_DNA"/>
</dbReference>
<evidence type="ECO:0000313" key="2">
    <source>
        <dbReference type="Proteomes" id="UP000198539"/>
    </source>
</evidence>
<accession>A0A1H3G0Y8</accession>
<name>A0A1H3G0Y8_9RHOB</name>
<dbReference type="AlphaFoldDB" id="A0A1H3G0Y8"/>
<keyword evidence="2" id="KW-1185">Reference proteome</keyword>
<dbReference type="RefSeq" id="WP_092892984.1">
    <property type="nucleotide sequence ID" value="NZ_CP061498.1"/>
</dbReference>
<proteinExistence type="predicted"/>
<organism evidence="1 2">
    <name type="scientific">Roseicitreum antarcticum</name>
    <dbReference type="NCBI Taxonomy" id="564137"/>
    <lineage>
        <taxon>Bacteria</taxon>
        <taxon>Pseudomonadati</taxon>
        <taxon>Pseudomonadota</taxon>
        <taxon>Alphaproteobacteria</taxon>
        <taxon>Rhodobacterales</taxon>
        <taxon>Paracoccaceae</taxon>
        <taxon>Roseicitreum</taxon>
    </lineage>
</organism>
<protein>
    <submittedName>
        <fullName evidence="1">Uncharacterized protein</fullName>
    </submittedName>
</protein>
<evidence type="ECO:0000313" key="1">
    <source>
        <dbReference type="EMBL" id="SDX96973.1"/>
    </source>
</evidence>